<gene>
    <name evidence="1" type="ORF">ACFPIE_03145</name>
</gene>
<name>A0ABW0FNT5_9CAUL</name>
<reference evidence="2" key="1">
    <citation type="journal article" date="2019" name="Int. J. Syst. Evol. Microbiol.">
        <title>The Global Catalogue of Microorganisms (GCM) 10K type strain sequencing project: providing services to taxonomists for standard genome sequencing and annotation.</title>
        <authorList>
            <consortium name="The Broad Institute Genomics Platform"/>
            <consortium name="The Broad Institute Genome Sequencing Center for Infectious Disease"/>
            <person name="Wu L."/>
            <person name="Ma J."/>
        </authorList>
    </citation>
    <scope>NUCLEOTIDE SEQUENCE [LARGE SCALE GENOMIC DNA]</scope>
    <source>
        <strain evidence="2">JCM 12125</strain>
    </source>
</reference>
<keyword evidence="2" id="KW-1185">Reference proteome</keyword>
<protein>
    <submittedName>
        <fullName evidence="1">Plasmid mobilization relaxosome protein MobC</fullName>
    </submittedName>
</protein>
<organism evidence="1 2">
    <name type="scientific">Brevundimonas staleyi</name>
    <dbReference type="NCBI Taxonomy" id="74326"/>
    <lineage>
        <taxon>Bacteria</taxon>
        <taxon>Pseudomonadati</taxon>
        <taxon>Pseudomonadota</taxon>
        <taxon>Alphaproteobacteria</taxon>
        <taxon>Caulobacterales</taxon>
        <taxon>Caulobacteraceae</taxon>
        <taxon>Brevundimonas</taxon>
    </lineage>
</organism>
<accession>A0ABW0FNT5</accession>
<dbReference type="RefSeq" id="WP_374039578.1">
    <property type="nucleotide sequence ID" value="NZ_CP169083.1"/>
</dbReference>
<dbReference type="Proteomes" id="UP001596152">
    <property type="component" value="Unassembled WGS sequence"/>
</dbReference>
<comment type="caution">
    <text evidence="1">The sequence shown here is derived from an EMBL/GenBank/DDBJ whole genome shotgun (WGS) entry which is preliminary data.</text>
</comment>
<dbReference type="EMBL" id="JBHSLF010000006">
    <property type="protein sequence ID" value="MFC5342894.1"/>
    <property type="molecule type" value="Genomic_DNA"/>
</dbReference>
<evidence type="ECO:0000313" key="2">
    <source>
        <dbReference type="Proteomes" id="UP001596152"/>
    </source>
</evidence>
<sequence length="175" mass="18836">MAFFGVRLTDDFAARFDAFASSKGGRSVLLRRLMAEAMTAGGLEPAPDGPGPARGQSDKLTLRLKADDRAALDSASGAAGMRRTEWALACLRGRLFRKPQFNAGQALALVEARQELARISTNLRELVRAVRDGDLAADAVSDELAKVEAFRREVRDQLDGVRAAIDGAGDYWEAA</sequence>
<proteinExistence type="predicted"/>
<evidence type="ECO:0000313" key="1">
    <source>
        <dbReference type="EMBL" id="MFC5342894.1"/>
    </source>
</evidence>